<evidence type="ECO:0000256" key="2">
    <source>
        <dbReference type="SAM" id="SignalP"/>
    </source>
</evidence>
<evidence type="ECO:0008006" key="4">
    <source>
        <dbReference type="Google" id="ProtNLM"/>
    </source>
</evidence>
<feature type="compositionally biased region" description="Acidic residues" evidence="1">
    <location>
        <begin position="28"/>
        <end position="42"/>
    </location>
</feature>
<feature type="compositionally biased region" description="Basic and acidic residues" evidence="1">
    <location>
        <begin position="50"/>
        <end position="61"/>
    </location>
</feature>
<dbReference type="EMBL" id="BKCJ011709902">
    <property type="protein sequence ID" value="GFD47878.1"/>
    <property type="molecule type" value="Genomic_DNA"/>
</dbReference>
<feature type="signal peptide" evidence="2">
    <location>
        <begin position="1"/>
        <end position="21"/>
    </location>
</feature>
<evidence type="ECO:0000256" key="1">
    <source>
        <dbReference type="SAM" id="MobiDB-lite"/>
    </source>
</evidence>
<accession>A0A699WQ36</accession>
<organism evidence="3">
    <name type="scientific">Tanacetum cinerariifolium</name>
    <name type="common">Dalmatian daisy</name>
    <name type="synonym">Chrysanthemum cinerariifolium</name>
    <dbReference type="NCBI Taxonomy" id="118510"/>
    <lineage>
        <taxon>Eukaryota</taxon>
        <taxon>Viridiplantae</taxon>
        <taxon>Streptophyta</taxon>
        <taxon>Embryophyta</taxon>
        <taxon>Tracheophyta</taxon>
        <taxon>Spermatophyta</taxon>
        <taxon>Magnoliopsida</taxon>
        <taxon>eudicotyledons</taxon>
        <taxon>Gunneridae</taxon>
        <taxon>Pentapetalae</taxon>
        <taxon>asterids</taxon>
        <taxon>campanulids</taxon>
        <taxon>Asterales</taxon>
        <taxon>Asteraceae</taxon>
        <taxon>Asteroideae</taxon>
        <taxon>Anthemideae</taxon>
        <taxon>Anthemidinae</taxon>
        <taxon>Tanacetum</taxon>
    </lineage>
</organism>
<proteinExistence type="predicted"/>
<keyword evidence="2" id="KW-0732">Signal</keyword>
<evidence type="ECO:0000313" key="3">
    <source>
        <dbReference type="EMBL" id="GFD47878.1"/>
    </source>
</evidence>
<feature type="non-terminal residue" evidence="3">
    <location>
        <position position="61"/>
    </location>
</feature>
<sequence>MVVMVPAVEMVAVMLVVRLWGDGCDGSGADDGDEGGSNDGDDGCGGVARIRPEVAGEAPKN</sequence>
<feature type="chain" id="PRO_5025415446" description="Secreted protein" evidence="2">
    <location>
        <begin position="22"/>
        <end position="61"/>
    </location>
</feature>
<gene>
    <name evidence="3" type="ORF">Tci_919847</name>
</gene>
<comment type="caution">
    <text evidence="3">The sequence shown here is derived from an EMBL/GenBank/DDBJ whole genome shotgun (WGS) entry which is preliminary data.</text>
</comment>
<reference evidence="3" key="1">
    <citation type="journal article" date="2019" name="Sci. Rep.">
        <title>Draft genome of Tanacetum cinerariifolium, the natural source of mosquito coil.</title>
        <authorList>
            <person name="Yamashiro T."/>
            <person name="Shiraishi A."/>
            <person name="Satake H."/>
            <person name="Nakayama K."/>
        </authorList>
    </citation>
    <scope>NUCLEOTIDE SEQUENCE</scope>
</reference>
<feature type="region of interest" description="Disordered" evidence="1">
    <location>
        <begin position="25"/>
        <end position="61"/>
    </location>
</feature>
<feature type="non-terminal residue" evidence="3">
    <location>
        <position position="1"/>
    </location>
</feature>
<dbReference type="AlphaFoldDB" id="A0A699WQ36"/>
<name>A0A699WQ36_TANCI</name>
<protein>
    <recommendedName>
        <fullName evidence="4">Secreted protein</fullName>
    </recommendedName>
</protein>